<dbReference type="PANTHER" id="PTHR12586:SF1">
    <property type="entry name" value="CDP-DIACYLGLYCEROL--GLYCEROL-3-PHOSPHATE 3-PHOSPHATIDYLTRANSFERASE, MITOCHONDRIAL"/>
    <property type="match status" value="1"/>
</dbReference>
<keyword evidence="13" id="KW-1185">Reference proteome</keyword>
<comment type="similarity">
    <text evidence="2 10">Belongs to the CDP-alcohol phosphatidyltransferase class-II family.</text>
</comment>
<dbReference type="CDD" id="cd09135">
    <property type="entry name" value="PLDc_PGS1_euk_1"/>
    <property type="match status" value="1"/>
</dbReference>
<evidence type="ECO:0000256" key="8">
    <source>
        <dbReference type="ARBA" id="ARBA00023264"/>
    </source>
</evidence>
<keyword evidence="10" id="KW-0547">Nucleotide-binding</keyword>
<evidence type="ECO:0000256" key="4">
    <source>
        <dbReference type="ARBA" id="ARBA00022679"/>
    </source>
</evidence>
<evidence type="ECO:0000256" key="7">
    <source>
        <dbReference type="ARBA" id="ARBA00023209"/>
    </source>
</evidence>
<dbReference type="InterPro" id="IPR001736">
    <property type="entry name" value="PLipase_D/transphosphatidylase"/>
</dbReference>
<dbReference type="GO" id="GO:0005524">
    <property type="term" value="F:ATP binding"/>
    <property type="evidence" value="ECO:0007669"/>
    <property type="project" value="UniProtKB-KW"/>
</dbReference>
<dbReference type="GO" id="GO:0005739">
    <property type="term" value="C:mitochondrion"/>
    <property type="evidence" value="ECO:0007669"/>
    <property type="project" value="UniProtKB-SubCell"/>
</dbReference>
<dbReference type="GO" id="GO:0032049">
    <property type="term" value="P:cardiolipin biosynthetic process"/>
    <property type="evidence" value="ECO:0007669"/>
    <property type="project" value="InterPro"/>
</dbReference>
<dbReference type="Gene3D" id="3.30.870.10">
    <property type="entry name" value="Endonuclease Chain A"/>
    <property type="match status" value="2"/>
</dbReference>
<dbReference type="Proteomes" id="UP000244855">
    <property type="component" value="Unassembled WGS sequence"/>
</dbReference>
<dbReference type="SUPFAM" id="SSF56024">
    <property type="entry name" value="Phospholipase D/nuclease"/>
    <property type="match status" value="1"/>
</dbReference>
<dbReference type="EC" id="2.7.8.5" evidence="10"/>
<evidence type="ECO:0000256" key="6">
    <source>
        <dbReference type="ARBA" id="ARBA00023098"/>
    </source>
</evidence>
<name>A0A2V1DX29_9PLEO</name>
<gene>
    <name evidence="12" type="ORF">DM02DRAFT_641049</name>
</gene>
<evidence type="ECO:0000259" key="11">
    <source>
        <dbReference type="PROSITE" id="PS50035"/>
    </source>
</evidence>
<dbReference type="AlphaFoldDB" id="A0A2V1DX29"/>
<keyword evidence="10" id="KW-0496">Mitochondrion</keyword>
<sequence>MLATITTDLDKIAPRFEVQSDQIEILRTPSEFYETLKDKISKAQSRIYLSTLYIGKTEHELISTIRTALQQNPNLHVSFLTDALRGTRETPAASSASLLAPLISEFGPDRVEIRMFHTPNLTGLRKKLVPKRINEGWGLQHMKLYGVDDEIIMSGANLSTDYFTNRQDRYHLFRSKELADYFSKIHNGVCDLSFKVSPGSSEAGYAMTWPASNQAPSPLASPSDFKKSASKHLSHLLTPSNSPPASSTPTATTVYPILSLVPLLSTSTELPALTNILQSLSREPLHPSSWTFTAGYFNMTPSFRRLLLNTHPASGTVLTAHPHANGFFGSKGVSGMLPDAYTHLAKMFLRRVRYEGLSDSVQLREWKKGRVDEEGGWTYHAKGLWVTFPSVSPSSSSPSTEPKSQEDPSLTVIGSSNYTKRSYELDLEANVIIATSDPALRKRLGEEVKWLGEYAKPVDEKEFEKPDRKVSMSVRLSMWIVRVLGGAL</sequence>
<proteinExistence type="inferred from homology"/>
<keyword evidence="5" id="KW-0677">Repeat</keyword>
<evidence type="ECO:0000256" key="3">
    <source>
        <dbReference type="ARBA" id="ARBA00022516"/>
    </source>
</evidence>
<comment type="catalytic activity">
    <reaction evidence="9 10">
        <text>a CDP-1,2-diacyl-sn-glycerol + sn-glycerol 3-phosphate = a 1,2-diacyl-sn-glycero-3-phospho-(1'-sn-glycero-3'-phosphate) + CMP + H(+)</text>
        <dbReference type="Rhea" id="RHEA:12593"/>
        <dbReference type="ChEBI" id="CHEBI:15378"/>
        <dbReference type="ChEBI" id="CHEBI:57597"/>
        <dbReference type="ChEBI" id="CHEBI:58332"/>
        <dbReference type="ChEBI" id="CHEBI:60110"/>
        <dbReference type="ChEBI" id="CHEBI:60377"/>
        <dbReference type="EC" id="2.7.8.5"/>
    </reaction>
</comment>
<dbReference type="SMART" id="SM00155">
    <property type="entry name" value="PLDc"/>
    <property type="match status" value="2"/>
</dbReference>
<dbReference type="PROSITE" id="PS50035">
    <property type="entry name" value="PLD"/>
    <property type="match status" value="1"/>
</dbReference>
<evidence type="ECO:0000256" key="1">
    <source>
        <dbReference type="ARBA" id="ARBA00005042"/>
    </source>
</evidence>
<evidence type="ECO:0000313" key="12">
    <source>
        <dbReference type="EMBL" id="PVI02731.1"/>
    </source>
</evidence>
<keyword evidence="10" id="KW-0067">ATP-binding</keyword>
<dbReference type="UniPathway" id="UPA00084">
    <property type="reaction ID" value="UER00503"/>
</dbReference>
<comment type="function">
    <text evidence="10">Functions in the biosynthesis of the anionic phospholipids phosphatidylglycerol and cardiolipin.</text>
</comment>
<keyword evidence="3 10" id="KW-0444">Lipid biosynthesis</keyword>
<evidence type="ECO:0000256" key="2">
    <source>
        <dbReference type="ARBA" id="ARBA00010682"/>
    </source>
</evidence>
<dbReference type="InterPro" id="IPR016270">
    <property type="entry name" value="PGS1"/>
</dbReference>
<dbReference type="STRING" id="97972.A0A2V1DX29"/>
<comment type="subcellular location">
    <subcellularLocation>
        <location evidence="10">Mitochondrion</location>
    </subcellularLocation>
</comment>
<dbReference type="PANTHER" id="PTHR12586">
    <property type="entry name" value="CDP-DIACYLGLYCEROL--SERINE O-PHOSPHATIDYLTRANSFERASE"/>
    <property type="match status" value="1"/>
</dbReference>
<dbReference type="OrthoDB" id="10250191at2759"/>
<reference evidence="12 13" key="1">
    <citation type="journal article" date="2018" name="Sci. Rep.">
        <title>Comparative genomics provides insights into the lifestyle and reveals functional heterogeneity of dark septate endophytic fungi.</title>
        <authorList>
            <person name="Knapp D.G."/>
            <person name="Nemeth J.B."/>
            <person name="Barry K."/>
            <person name="Hainaut M."/>
            <person name="Henrissat B."/>
            <person name="Johnson J."/>
            <person name="Kuo A."/>
            <person name="Lim J.H.P."/>
            <person name="Lipzen A."/>
            <person name="Nolan M."/>
            <person name="Ohm R.A."/>
            <person name="Tamas L."/>
            <person name="Grigoriev I.V."/>
            <person name="Spatafora J.W."/>
            <person name="Nagy L.G."/>
            <person name="Kovacs G.M."/>
        </authorList>
    </citation>
    <scope>NUCLEOTIDE SEQUENCE [LARGE SCALE GENOMIC DNA]</scope>
    <source>
        <strain evidence="12 13">DSE2036</strain>
    </source>
</reference>
<keyword evidence="6 10" id="KW-0443">Lipid metabolism</keyword>
<dbReference type="CDD" id="cd09137">
    <property type="entry name" value="PLDc_PGS1_euk_2"/>
    <property type="match status" value="1"/>
</dbReference>
<keyword evidence="8 10" id="KW-1208">Phospholipid metabolism</keyword>
<keyword evidence="4 10" id="KW-0808">Transferase</keyword>
<evidence type="ECO:0000256" key="10">
    <source>
        <dbReference type="RuleBase" id="RU365024"/>
    </source>
</evidence>
<comment type="pathway">
    <text evidence="1 10">Phospholipid metabolism; phosphatidylglycerol biosynthesis; phosphatidylglycerol from CDP-diacylglycerol: step 1/2.</text>
</comment>
<dbReference type="PIRSF" id="PIRSF000850">
    <property type="entry name" value="Phospholipase_D_PSS"/>
    <property type="match status" value="1"/>
</dbReference>
<protein>
    <recommendedName>
        <fullName evidence="10">CDP-diacylglycerol--glycerol-3-phosphate 3-phosphatidyltransferase</fullName>
        <ecNumber evidence="10">2.7.8.5</ecNumber>
    </recommendedName>
</protein>
<accession>A0A2V1DX29</accession>
<feature type="domain" description="PLD phosphodiesterase" evidence="11">
    <location>
        <begin position="136"/>
        <end position="162"/>
    </location>
</feature>
<evidence type="ECO:0000256" key="9">
    <source>
        <dbReference type="ARBA" id="ARBA00048586"/>
    </source>
</evidence>
<dbReference type="GO" id="GO:0008444">
    <property type="term" value="F:CDP-diacylglycerol-glycerol-3-phosphate 3-phosphatidyltransferase activity"/>
    <property type="evidence" value="ECO:0007669"/>
    <property type="project" value="UniProtKB-EC"/>
</dbReference>
<dbReference type="EMBL" id="KZ805339">
    <property type="protein sequence ID" value="PVI02731.1"/>
    <property type="molecule type" value="Genomic_DNA"/>
</dbReference>
<evidence type="ECO:0000256" key="5">
    <source>
        <dbReference type="ARBA" id="ARBA00022737"/>
    </source>
</evidence>
<evidence type="ECO:0000313" key="13">
    <source>
        <dbReference type="Proteomes" id="UP000244855"/>
    </source>
</evidence>
<keyword evidence="7 10" id="KW-0594">Phospholipid biosynthesis</keyword>
<organism evidence="12 13">
    <name type="scientific">Periconia macrospinosa</name>
    <dbReference type="NCBI Taxonomy" id="97972"/>
    <lineage>
        <taxon>Eukaryota</taxon>
        <taxon>Fungi</taxon>
        <taxon>Dikarya</taxon>
        <taxon>Ascomycota</taxon>
        <taxon>Pezizomycotina</taxon>
        <taxon>Dothideomycetes</taxon>
        <taxon>Pleosporomycetidae</taxon>
        <taxon>Pleosporales</taxon>
        <taxon>Massarineae</taxon>
        <taxon>Periconiaceae</taxon>
        <taxon>Periconia</taxon>
    </lineage>
</organism>